<dbReference type="PANTHER" id="PTHR33492:SF11">
    <property type="entry name" value="OS04G0670900 PROTEIN"/>
    <property type="match status" value="1"/>
</dbReference>
<reference evidence="4" key="1">
    <citation type="journal article" date="2017" name="Nat. Commun.">
        <title>The asparagus genome sheds light on the origin and evolution of a young Y chromosome.</title>
        <authorList>
            <person name="Harkess A."/>
            <person name="Zhou J."/>
            <person name="Xu C."/>
            <person name="Bowers J.E."/>
            <person name="Van der Hulst R."/>
            <person name="Ayyampalayam S."/>
            <person name="Mercati F."/>
            <person name="Riccardi P."/>
            <person name="McKain M.R."/>
            <person name="Kakrana A."/>
            <person name="Tang H."/>
            <person name="Ray J."/>
            <person name="Groenendijk J."/>
            <person name="Arikit S."/>
            <person name="Mathioni S.M."/>
            <person name="Nakano M."/>
            <person name="Shan H."/>
            <person name="Telgmann-Rauber A."/>
            <person name="Kanno A."/>
            <person name="Yue Z."/>
            <person name="Chen H."/>
            <person name="Li W."/>
            <person name="Chen Y."/>
            <person name="Xu X."/>
            <person name="Zhang Y."/>
            <person name="Luo S."/>
            <person name="Chen H."/>
            <person name="Gao J."/>
            <person name="Mao Z."/>
            <person name="Pires J.C."/>
            <person name="Luo M."/>
            <person name="Kudrna D."/>
            <person name="Wing R.A."/>
            <person name="Meyers B.C."/>
            <person name="Yi K."/>
            <person name="Kong H."/>
            <person name="Lavrijsen P."/>
            <person name="Sunseri F."/>
            <person name="Falavigna A."/>
            <person name="Ye Y."/>
            <person name="Leebens-Mack J.H."/>
            <person name="Chen G."/>
        </authorList>
    </citation>
    <scope>NUCLEOTIDE SEQUENCE [LARGE SCALE GENOMIC DNA]</scope>
    <source>
        <strain evidence="4">cv. DH0086</strain>
    </source>
</reference>
<dbReference type="Proteomes" id="UP000243459">
    <property type="component" value="Chromosome 4"/>
</dbReference>
<dbReference type="EMBL" id="CM007384">
    <property type="protein sequence ID" value="ONK71151.1"/>
    <property type="molecule type" value="Genomic_DNA"/>
</dbReference>
<sequence>MSNPPISTQTPPSSSSSPSPLNPDYRKGNGLLQENPNPNHRKRLDDARRSEPNGPTIIAATGRSPSSGEVDRELLLRPRCRSQNQCNDKWDNLLRDFKKVTHHESEPDKPKSYWEMERVERKEKGLPSNFGVEVFEALRDVVGRRKESPDTSETSDSGQAADTAEPDPKRQKVRDTGSSLIEGASMIARTLLSCEEKQEKRHRDLIQLHERRLRLESDRIELNRQGFAGLISAVSSLSSAIHAVSRRDYQNNGDAS</sequence>
<feature type="compositionally biased region" description="Low complexity" evidence="1">
    <location>
        <begin position="1"/>
        <end position="23"/>
    </location>
</feature>
<gene>
    <name evidence="3" type="ORF">A4U43_C04F5320</name>
</gene>
<dbReference type="Gramene" id="ONK71151">
    <property type="protein sequence ID" value="ONK71151"/>
    <property type="gene ID" value="A4U43_C04F5320"/>
</dbReference>
<feature type="region of interest" description="Disordered" evidence="1">
    <location>
        <begin position="143"/>
        <end position="180"/>
    </location>
</feature>
<dbReference type="InterPro" id="IPR044822">
    <property type="entry name" value="Myb_DNA-bind_4"/>
</dbReference>
<feature type="region of interest" description="Disordered" evidence="1">
    <location>
        <begin position="1"/>
        <end position="71"/>
    </location>
</feature>
<dbReference type="Pfam" id="PF13837">
    <property type="entry name" value="Myb_DNA-bind_4"/>
    <property type="match status" value="1"/>
</dbReference>
<dbReference type="PANTHER" id="PTHR33492">
    <property type="entry name" value="OSJNBA0043A12.37 PROTEIN-RELATED"/>
    <property type="match status" value="1"/>
</dbReference>
<feature type="compositionally biased region" description="Polar residues" evidence="1">
    <location>
        <begin position="151"/>
        <end position="160"/>
    </location>
</feature>
<feature type="compositionally biased region" description="Basic and acidic residues" evidence="1">
    <location>
        <begin position="166"/>
        <end position="175"/>
    </location>
</feature>
<accession>A0A5P1F3E2</accession>
<dbReference type="AlphaFoldDB" id="A0A5P1F3E2"/>
<organism evidence="3 4">
    <name type="scientific">Asparagus officinalis</name>
    <name type="common">Garden asparagus</name>
    <dbReference type="NCBI Taxonomy" id="4686"/>
    <lineage>
        <taxon>Eukaryota</taxon>
        <taxon>Viridiplantae</taxon>
        <taxon>Streptophyta</taxon>
        <taxon>Embryophyta</taxon>
        <taxon>Tracheophyta</taxon>
        <taxon>Spermatophyta</taxon>
        <taxon>Magnoliopsida</taxon>
        <taxon>Liliopsida</taxon>
        <taxon>Asparagales</taxon>
        <taxon>Asparagaceae</taxon>
        <taxon>Asparagoideae</taxon>
        <taxon>Asparagus</taxon>
    </lineage>
</organism>
<proteinExistence type="predicted"/>
<evidence type="ECO:0000259" key="2">
    <source>
        <dbReference type="Pfam" id="PF13837"/>
    </source>
</evidence>
<keyword evidence="4" id="KW-1185">Reference proteome</keyword>
<feature type="domain" description="Myb/SANT-like DNA-binding" evidence="2">
    <location>
        <begin position="79"/>
        <end position="118"/>
    </location>
</feature>
<protein>
    <recommendedName>
        <fullName evidence="2">Myb/SANT-like DNA-binding domain-containing protein</fullName>
    </recommendedName>
</protein>
<evidence type="ECO:0000313" key="3">
    <source>
        <dbReference type="EMBL" id="ONK71151.1"/>
    </source>
</evidence>
<evidence type="ECO:0000313" key="4">
    <source>
        <dbReference type="Proteomes" id="UP000243459"/>
    </source>
</evidence>
<evidence type="ECO:0000256" key="1">
    <source>
        <dbReference type="SAM" id="MobiDB-lite"/>
    </source>
</evidence>
<name>A0A5P1F3E2_ASPOF</name>